<dbReference type="EMBL" id="CM044705">
    <property type="protein sequence ID" value="KAI5663169.1"/>
    <property type="molecule type" value="Genomic_DNA"/>
</dbReference>
<accession>A0ACC0ARK4</accession>
<dbReference type="Proteomes" id="UP001060085">
    <property type="component" value="Linkage Group LG05"/>
</dbReference>
<gene>
    <name evidence="1" type="ORF">M9H77_22492</name>
</gene>
<name>A0ACC0ARK4_CATRO</name>
<evidence type="ECO:0000313" key="2">
    <source>
        <dbReference type="Proteomes" id="UP001060085"/>
    </source>
</evidence>
<reference evidence="2" key="1">
    <citation type="journal article" date="2023" name="Nat. Plants">
        <title>Single-cell RNA sequencing provides a high-resolution roadmap for understanding the multicellular compartmentation of specialized metabolism.</title>
        <authorList>
            <person name="Sun S."/>
            <person name="Shen X."/>
            <person name="Li Y."/>
            <person name="Li Y."/>
            <person name="Wang S."/>
            <person name="Li R."/>
            <person name="Zhang H."/>
            <person name="Shen G."/>
            <person name="Guo B."/>
            <person name="Wei J."/>
            <person name="Xu J."/>
            <person name="St-Pierre B."/>
            <person name="Chen S."/>
            <person name="Sun C."/>
        </authorList>
    </citation>
    <scope>NUCLEOTIDE SEQUENCE [LARGE SCALE GENOMIC DNA]</scope>
</reference>
<organism evidence="1 2">
    <name type="scientific">Catharanthus roseus</name>
    <name type="common">Madagascar periwinkle</name>
    <name type="synonym">Vinca rosea</name>
    <dbReference type="NCBI Taxonomy" id="4058"/>
    <lineage>
        <taxon>Eukaryota</taxon>
        <taxon>Viridiplantae</taxon>
        <taxon>Streptophyta</taxon>
        <taxon>Embryophyta</taxon>
        <taxon>Tracheophyta</taxon>
        <taxon>Spermatophyta</taxon>
        <taxon>Magnoliopsida</taxon>
        <taxon>eudicotyledons</taxon>
        <taxon>Gunneridae</taxon>
        <taxon>Pentapetalae</taxon>
        <taxon>asterids</taxon>
        <taxon>lamiids</taxon>
        <taxon>Gentianales</taxon>
        <taxon>Apocynaceae</taxon>
        <taxon>Rauvolfioideae</taxon>
        <taxon>Vinceae</taxon>
        <taxon>Catharanthinae</taxon>
        <taxon>Catharanthus</taxon>
    </lineage>
</organism>
<evidence type="ECO:0000313" key="1">
    <source>
        <dbReference type="EMBL" id="KAI5663169.1"/>
    </source>
</evidence>
<protein>
    <submittedName>
        <fullName evidence="1">Uncharacterized protein</fullName>
    </submittedName>
</protein>
<comment type="caution">
    <text evidence="1">The sequence shown here is derived from an EMBL/GenBank/DDBJ whole genome shotgun (WGS) entry which is preliminary data.</text>
</comment>
<keyword evidence="2" id="KW-1185">Reference proteome</keyword>
<proteinExistence type="predicted"/>
<sequence length="427" mass="47727">MGACCSCHRIERFDGYLVEDHNHNRVIAKVIDDSDDHVLGRGEAGARVRLHGSSKYVSMFNQQGQKGFNQDAMTVWEYFNGDKDALFCGVFDGHGPSGHKVAQYIRDILPSKLSSTSKASSASISSIAVDVGEEHGDAQFFNSWKSRIIKSFIEMDEELEANERIESYCSGTTAVTVLKQKDQLIIANLGDSRAVMCTRDDQGQLIPEQLTVDLKPNLPSEAERIRSCQGRVMAMEGEPNVYRIWMPDEDCPGLAMARAFGDFCLKDFGLISTPQIFCRRLSERDEFVVLATDGVWDVLSNIEVIRIVASARKRSMAAKLLVDRAVRAWRYKYPCAKIDDCAVVCLFFKRQRPLLTKSVSEVTELSLNHPDPDPDPEVGSHVSAKTDDALDTVLNCEVKDSPEDAENTHGPLPRRRRRTKSSEEVQT</sequence>